<evidence type="ECO:0008006" key="4">
    <source>
        <dbReference type="Google" id="ProtNLM"/>
    </source>
</evidence>
<dbReference type="EMBL" id="BONZ01000017">
    <property type="protein sequence ID" value="GIH13832.1"/>
    <property type="molecule type" value="Genomic_DNA"/>
</dbReference>
<dbReference type="AlphaFoldDB" id="A0A8J3QPH9"/>
<accession>A0A8J3QPH9</accession>
<evidence type="ECO:0000313" key="3">
    <source>
        <dbReference type="Proteomes" id="UP000642748"/>
    </source>
</evidence>
<reference evidence="2" key="1">
    <citation type="submission" date="2021-01" db="EMBL/GenBank/DDBJ databases">
        <title>Whole genome shotgun sequence of Rugosimonospora africana NBRC 104875.</title>
        <authorList>
            <person name="Komaki H."/>
            <person name="Tamura T."/>
        </authorList>
    </citation>
    <scope>NUCLEOTIDE SEQUENCE</scope>
    <source>
        <strain evidence="2">NBRC 104875</strain>
    </source>
</reference>
<proteinExistence type="predicted"/>
<evidence type="ECO:0000256" key="1">
    <source>
        <dbReference type="SAM" id="MobiDB-lite"/>
    </source>
</evidence>
<organism evidence="2 3">
    <name type="scientific">Rugosimonospora africana</name>
    <dbReference type="NCBI Taxonomy" id="556532"/>
    <lineage>
        <taxon>Bacteria</taxon>
        <taxon>Bacillati</taxon>
        <taxon>Actinomycetota</taxon>
        <taxon>Actinomycetes</taxon>
        <taxon>Micromonosporales</taxon>
        <taxon>Micromonosporaceae</taxon>
        <taxon>Rugosimonospora</taxon>
    </lineage>
</organism>
<gene>
    <name evidence="2" type="ORF">Raf01_20040</name>
</gene>
<dbReference type="SUPFAM" id="SSF53098">
    <property type="entry name" value="Ribonuclease H-like"/>
    <property type="match status" value="1"/>
</dbReference>
<comment type="caution">
    <text evidence="2">The sequence shown here is derived from an EMBL/GenBank/DDBJ whole genome shotgun (WGS) entry which is preliminary data.</text>
</comment>
<feature type="region of interest" description="Disordered" evidence="1">
    <location>
        <begin position="14"/>
        <end position="33"/>
    </location>
</feature>
<name>A0A8J3QPH9_9ACTN</name>
<dbReference type="RefSeq" id="WP_203917508.1">
    <property type="nucleotide sequence ID" value="NZ_BONZ01000017.1"/>
</dbReference>
<sequence>MNLSWDSWGDGYGASVDIEDGPSSDRSGDVDEQVERKLGDWEAIAPPDSVTPPDVVSFVDGVMHNDARGWLTDEAGDAHPVLAASYAAGVVRCDRRRGVAEVTSALVERALLSALPDATSLGTGPARYVAHRASRDVAEHLDRDLSKLLVALELKASREAGAGASEDELLVVDGRLRERRDLSNTVGYIKTQHSNYLQPAQVRVVTTMPVGHRTPVFAFAGLFSWYLRLPGPAGSPWSGIVRVECSDRVEAADAIHLADLSAVTLPGYASRAYKDPRAPQNLIPIAGLERRLRGLLGDSRLLQRSLRAAVR</sequence>
<dbReference type="Proteomes" id="UP000642748">
    <property type="component" value="Unassembled WGS sequence"/>
</dbReference>
<evidence type="ECO:0000313" key="2">
    <source>
        <dbReference type="EMBL" id="GIH13832.1"/>
    </source>
</evidence>
<keyword evidence="3" id="KW-1185">Reference proteome</keyword>
<protein>
    <recommendedName>
        <fullName evidence="4">NurA domain-containing protein</fullName>
    </recommendedName>
</protein>
<dbReference type="InterPro" id="IPR012337">
    <property type="entry name" value="RNaseH-like_sf"/>
</dbReference>